<evidence type="ECO:0000313" key="2">
    <source>
        <dbReference type="Proteomes" id="UP000658514"/>
    </source>
</evidence>
<keyword evidence="2" id="KW-1185">Reference proteome</keyword>
<dbReference type="EMBL" id="JACJQH010000056">
    <property type="protein sequence ID" value="MBD2199291.1"/>
    <property type="molecule type" value="Genomic_DNA"/>
</dbReference>
<sequence length="157" mass="17312">MLILYLKNSPKILLLAAIFSSFLLGIETANSCVTKSPVSSNLPTSTENLMTSKIETFRGKLIYEEIPPVMSVQAYLGEEFFLVTNSQSKNRLVLRPTEKVSREQLQSLHQQLVEITAIYHAGNRPALNEAACPLDADGQCVLQGAGYRVLSIKVLSK</sequence>
<accession>A0ABR8AH81</accession>
<evidence type="ECO:0000313" key="1">
    <source>
        <dbReference type="EMBL" id="MBD2199291.1"/>
    </source>
</evidence>
<dbReference type="RefSeq" id="WP_206758342.1">
    <property type="nucleotide sequence ID" value="NZ_CAWPNO010000091.1"/>
</dbReference>
<name>A0ABR8AH81_9CYAN</name>
<comment type="caution">
    <text evidence="1">The sequence shown here is derived from an EMBL/GenBank/DDBJ whole genome shotgun (WGS) entry which is preliminary data.</text>
</comment>
<protein>
    <submittedName>
        <fullName evidence="1">Uncharacterized protein</fullName>
    </submittedName>
</protein>
<gene>
    <name evidence="1" type="ORF">H6G24_28050</name>
</gene>
<proteinExistence type="predicted"/>
<reference evidence="1 2" key="1">
    <citation type="journal article" date="2020" name="ISME J.">
        <title>Comparative genomics reveals insights into cyanobacterial evolution and habitat adaptation.</title>
        <authorList>
            <person name="Chen M.Y."/>
            <person name="Teng W.K."/>
            <person name="Zhao L."/>
            <person name="Hu C.X."/>
            <person name="Zhou Y.K."/>
            <person name="Han B.P."/>
            <person name="Song L.R."/>
            <person name="Shu W.S."/>
        </authorList>
    </citation>
    <scope>NUCLEOTIDE SEQUENCE [LARGE SCALE GENOMIC DNA]</scope>
    <source>
        <strain evidence="1 2">FACHB-288</strain>
    </source>
</reference>
<organism evidence="1 2">
    <name type="scientific">Calothrix parietina FACHB-288</name>
    <dbReference type="NCBI Taxonomy" id="2692896"/>
    <lineage>
        <taxon>Bacteria</taxon>
        <taxon>Bacillati</taxon>
        <taxon>Cyanobacteriota</taxon>
        <taxon>Cyanophyceae</taxon>
        <taxon>Nostocales</taxon>
        <taxon>Calotrichaceae</taxon>
        <taxon>Calothrix</taxon>
    </lineage>
</organism>
<dbReference type="Proteomes" id="UP000658514">
    <property type="component" value="Unassembled WGS sequence"/>
</dbReference>